<dbReference type="SMART" id="SM00342">
    <property type="entry name" value="HTH_ARAC"/>
    <property type="match status" value="1"/>
</dbReference>
<dbReference type="InterPro" id="IPR050204">
    <property type="entry name" value="AraC_XylS_family_regulators"/>
</dbReference>
<organism evidence="5 6">
    <name type="scientific">Streptomyces hyaluromycini</name>
    <dbReference type="NCBI Taxonomy" id="1377993"/>
    <lineage>
        <taxon>Bacteria</taxon>
        <taxon>Bacillati</taxon>
        <taxon>Actinomycetota</taxon>
        <taxon>Actinomycetes</taxon>
        <taxon>Kitasatosporales</taxon>
        <taxon>Streptomycetaceae</taxon>
        <taxon>Streptomyces</taxon>
    </lineage>
</organism>
<dbReference type="InterPro" id="IPR009057">
    <property type="entry name" value="Homeodomain-like_sf"/>
</dbReference>
<evidence type="ECO:0000256" key="1">
    <source>
        <dbReference type="ARBA" id="ARBA00023015"/>
    </source>
</evidence>
<comment type="caution">
    <text evidence="5">The sequence shown here is derived from an EMBL/GenBank/DDBJ whole genome shotgun (WGS) entry which is preliminary data.</text>
</comment>
<dbReference type="EMBL" id="JBEPEK010000055">
    <property type="protein sequence ID" value="MER7179906.1"/>
    <property type="molecule type" value="Genomic_DNA"/>
</dbReference>
<evidence type="ECO:0000256" key="3">
    <source>
        <dbReference type="ARBA" id="ARBA00023163"/>
    </source>
</evidence>
<protein>
    <submittedName>
        <fullName evidence="5">AraC family transcriptional regulator</fullName>
    </submittedName>
</protein>
<dbReference type="PROSITE" id="PS01124">
    <property type="entry name" value="HTH_ARAC_FAMILY_2"/>
    <property type="match status" value="1"/>
</dbReference>
<proteinExistence type="predicted"/>
<evidence type="ECO:0000313" key="6">
    <source>
        <dbReference type="Proteomes" id="UP001474181"/>
    </source>
</evidence>
<dbReference type="SUPFAM" id="SSF46689">
    <property type="entry name" value="Homeodomain-like"/>
    <property type="match status" value="1"/>
</dbReference>
<dbReference type="Gene3D" id="1.10.10.60">
    <property type="entry name" value="Homeodomain-like"/>
    <property type="match status" value="1"/>
</dbReference>
<keyword evidence="2" id="KW-0238">DNA-binding</keyword>
<dbReference type="Proteomes" id="UP001474181">
    <property type="component" value="Unassembled WGS sequence"/>
</dbReference>
<dbReference type="InterPro" id="IPR035418">
    <property type="entry name" value="AraC-bd_2"/>
</dbReference>
<dbReference type="PANTHER" id="PTHR46796:SF6">
    <property type="entry name" value="ARAC SUBFAMILY"/>
    <property type="match status" value="1"/>
</dbReference>
<gene>
    <name evidence="5" type="ORF">ABT404_10570</name>
</gene>
<feature type="domain" description="HTH araC/xylS-type" evidence="4">
    <location>
        <begin position="210"/>
        <end position="309"/>
    </location>
</feature>
<evidence type="ECO:0000313" key="5">
    <source>
        <dbReference type="EMBL" id="MER7179906.1"/>
    </source>
</evidence>
<dbReference type="InterPro" id="IPR018060">
    <property type="entry name" value="HTH_AraC"/>
</dbReference>
<accession>A0ABV1WSS2</accession>
<sequence length="314" mass="33727">MTSGTTGAPVRFSTTGLPEAERIALWEEHNAEALIGLRCRSLHDTALDATEINLQLPRAHLARVLGSPHVVERPDAEIRRVPSDAVACYLTLAGDAFFYYDDGVRLLRPGQLLVCDADQPFIRGFSHGLEELAVKIPHTVWRDLGGPPSLPQPLVIDAGAVHTRTLAGLVARALPPDSSVAAAVDEDAVLDLLVSAASGRAPSLSTVHLTVAKTYIDDHLADPGLSAARIARGIGISERHLSRVFASGGTSLPRYLLHRRLERARTLLGTGGEATVAEVAARCGFASAAHFSHRFRERYGLRATDVLREARARS</sequence>
<keyword evidence="1" id="KW-0805">Transcription regulation</keyword>
<evidence type="ECO:0000256" key="2">
    <source>
        <dbReference type="ARBA" id="ARBA00023125"/>
    </source>
</evidence>
<keyword evidence="6" id="KW-1185">Reference proteome</keyword>
<dbReference type="Pfam" id="PF12833">
    <property type="entry name" value="HTH_18"/>
    <property type="match status" value="1"/>
</dbReference>
<name>A0ABV1WSS2_9ACTN</name>
<evidence type="ECO:0000259" key="4">
    <source>
        <dbReference type="PROSITE" id="PS01124"/>
    </source>
</evidence>
<reference evidence="5 6" key="1">
    <citation type="submission" date="2024-06" db="EMBL/GenBank/DDBJ databases">
        <title>The Natural Products Discovery Center: Release of the First 8490 Sequenced Strains for Exploring Actinobacteria Biosynthetic Diversity.</title>
        <authorList>
            <person name="Kalkreuter E."/>
            <person name="Kautsar S.A."/>
            <person name="Yang D."/>
            <person name="Bader C.D."/>
            <person name="Teijaro C.N."/>
            <person name="Fluegel L."/>
            <person name="Davis C.M."/>
            <person name="Simpson J.R."/>
            <person name="Lauterbach L."/>
            <person name="Steele A.D."/>
            <person name="Gui C."/>
            <person name="Meng S."/>
            <person name="Li G."/>
            <person name="Viehrig K."/>
            <person name="Ye F."/>
            <person name="Su P."/>
            <person name="Kiefer A.F."/>
            <person name="Nichols A."/>
            <person name="Cepeda A.J."/>
            <person name="Yan W."/>
            <person name="Fan B."/>
            <person name="Jiang Y."/>
            <person name="Adhikari A."/>
            <person name="Zheng C.-J."/>
            <person name="Schuster L."/>
            <person name="Cowan T.M."/>
            <person name="Smanski M.J."/>
            <person name="Chevrette M.G."/>
            <person name="De Carvalho L.P.S."/>
            <person name="Shen B."/>
        </authorList>
    </citation>
    <scope>NUCLEOTIDE SEQUENCE [LARGE SCALE GENOMIC DNA]</scope>
    <source>
        <strain evidence="5 6">NPDC000234</strain>
    </source>
</reference>
<dbReference type="RefSeq" id="WP_350779506.1">
    <property type="nucleotide sequence ID" value="NZ_JBEPEK010000055.1"/>
</dbReference>
<dbReference type="PANTHER" id="PTHR46796">
    <property type="entry name" value="HTH-TYPE TRANSCRIPTIONAL ACTIVATOR RHAS-RELATED"/>
    <property type="match status" value="1"/>
</dbReference>
<dbReference type="Pfam" id="PF14525">
    <property type="entry name" value="AraC_binding_2"/>
    <property type="match status" value="1"/>
</dbReference>
<keyword evidence="3" id="KW-0804">Transcription</keyword>